<dbReference type="OrthoDB" id="9797151at2"/>
<evidence type="ECO:0000256" key="2">
    <source>
        <dbReference type="ARBA" id="ARBA00023140"/>
    </source>
</evidence>
<comment type="subcellular location">
    <subcellularLocation>
        <location evidence="1">Peroxisome</location>
    </subcellularLocation>
</comment>
<dbReference type="CDD" id="cd06558">
    <property type="entry name" value="crotonase-like"/>
    <property type="match status" value="1"/>
</dbReference>
<evidence type="ECO:0000313" key="4">
    <source>
        <dbReference type="EMBL" id="PWW01825.1"/>
    </source>
</evidence>
<dbReference type="GO" id="GO:0004165">
    <property type="term" value="F:delta(3)-delta(2)-enoyl-CoA isomerase activity"/>
    <property type="evidence" value="ECO:0007669"/>
    <property type="project" value="UniProtKB-ARBA"/>
</dbReference>
<dbReference type="RefSeq" id="WP_110031583.1">
    <property type="nucleotide sequence ID" value="NZ_QGTR01000002.1"/>
</dbReference>
<sequence>MTDHILVEHQGEAERRIQVIRFNRPDKKNAITRAMYAAMAAAIAEGEADPTVRVHVLLGTPGAFTSGNDLQDFMAVAMGAAAGTEVWDFMQALATTAKPVISGVDGIAVGIGATIQLHCDLTFATPATRFHTPFVDLGLVPEFGSSLMVPLAIGHQRAFAMLAAGVPISAGDACAAGLIYQVVEADMLEAAVLAAAEGLAAKPPEALAIARRLIKGDPEERLARIAEETKLFASRLKSAEAMQAFQAFMTRKK</sequence>
<protein>
    <submittedName>
        <fullName evidence="4">Enoyl-CoA hydratase</fullName>
    </submittedName>
</protein>
<dbReference type="InterPro" id="IPR051053">
    <property type="entry name" value="ECH/Chromodomain_protein"/>
</dbReference>
<dbReference type="AlphaFoldDB" id="A0A317PLI8"/>
<organism evidence="4 5">
    <name type="scientific">Hoeflea marina</name>
    <dbReference type="NCBI Taxonomy" id="274592"/>
    <lineage>
        <taxon>Bacteria</taxon>
        <taxon>Pseudomonadati</taxon>
        <taxon>Pseudomonadota</taxon>
        <taxon>Alphaproteobacteria</taxon>
        <taxon>Hyphomicrobiales</taxon>
        <taxon>Rhizobiaceae</taxon>
        <taxon>Hoeflea</taxon>
    </lineage>
</organism>
<evidence type="ECO:0000256" key="1">
    <source>
        <dbReference type="ARBA" id="ARBA00004275"/>
    </source>
</evidence>
<gene>
    <name evidence="4" type="ORF">DFR52_102489</name>
</gene>
<keyword evidence="2" id="KW-0576">Peroxisome</keyword>
<reference evidence="4 5" key="1">
    <citation type="submission" date="2018-05" db="EMBL/GenBank/DDBJ databases">
        <title>Genomic Encyclopedia of Type Strains, Phase IV (KMG-IV): sequencing the most valuable type-strain genomes for metagenomic binning, comparative biology and taxonomic classification.</title>
        <authorList>
            <person name="Goeker M."/>
        </authorList>
    </citation>
    <scope>NUCLEOTIDE SEQUENCE [LARGE SCALE GENOMIC DNA]</scope>
    <source>
        <strain evidence="4 5">DSM 16791</strain>
    </source>
</reference>
<dbReference type="Pfam" id="PF00378">
    <property type="entry name" value="ECH_1"/>
    <property type="match status" value="1"/>
</dbReference>
<dbReference type="Proteomes" id="UP000246352">
    <property type="component" value="Unassembled WGS sequence"/>
</dbReference>
<keyword evidence="5" id="KW-1185">Reference proteome</keyword>
<dbReference type="NCBIfam" id="NF004681">
    <property type="entry name" value="PRK06023.1"/>
    <property type="match status" value="1"/>
</dbReference>
<proteinExistence type="predicted"/>
<name>A0A317PLI8_9HYPH</name>
<accession>A0A317PLI8</accession>
<dbReference type="EMBL" id="QGTR01000002">
    <property type="protein sequence ID" value="PWW01825.1"/>
    <property type="molecule type" value="Genomic_DNA"/>
</dbReference>
<comment type="caution">
    <text evidence="4">The sequence shown here is derived from an EMBL/GenBank/DDBJ whole genome shotgun (WGS) entry which is preliminary data.</text>
</comment>
<evidence type="ECO:0000256" key="3">
    <source>
        <dbReference type="ARBA" id="ARBA00023235"/>
    </source>
</evidence>
<dbReference type="PANTHER" id="PTHR43684:SF1">
    <property type="entry name" value="ENOYL-COA DELTA ISOMERASE 2"/>
    <property type="match status" value="1"/>
</dbReference>
<dbReference type="Gene3D" id="3.90.226.10">
    <property type="entry name" value="2-enoyl-CoA Hydratase, Chain A, domain 1"/>
    <property type="match status" value="1"/>
</dbReference>
<dbReference type="PANTHER" id="PTHR43684">
    <property type="match status" value="1"/>
</dbReference>
<dbReference type="InterPro" id="IPR029045">
    <property type="entry name" value="ClpP/crotonase-like_dom_sf"/>
</dbReference>
<keyword evidence="3" id="KW-0413">Isomerase</keyword>
<evidence type="ECO:0000313" key="5">
    <source>
        <dbReference type="Proteomes" id="UP000246352"/>
    </source>
</evidence>
<dbReference type="InterPro" id="IPR001753">
    <property type="entry name" value="Enoyl-CoA_hydra/iso"/>
</dbReference>
<dbReference type="SUPFAM" id="SSF52096">
    <property type="entry name" value="ClpP/crotonase"/>
    <property type="match status" value="1"/>
</dbReference>